<dbReference type="KEGG" id="lalo:ABC765_05110"/>
<protein>
    <submittedName>
        <fullName evidence="3">Helix-turn-helix transcriptional regulator</fullName>
    </submittedName>
</protein>
<reference evidence="2 4" key="2">
    <citation type="submission" date="2024-04" db="EMBL/GenBank/DDBJ databases">
        <title>Limosilactobacillus allomucosae sp. nov., a novel species isolated from wild boar faecal samples as potential probiotics for domestic pigs.</title>
        <authorList>
            <person name="Chen B."/>
        </authorList>
    </citation>
    <scope>NUCLEOTIDE SEQUENCE [LARGE SCALE GENOMIC DNA]</scope>
    <source>
        <strain evidence="2 4">WILCCON 0055</strain>
    </source>
</reference>
<dbReference type="Pfam" id="PF13443">
    <property type="entry name" value="HTH_26"/>
    <property type="match status" value="1"/>
</dbReference>
<dbReference type="CDD" id="cd00093">
    <property type="entry name" value="HTH_XRE"/>
    <property type="match status" value="1"/>
</dbReference>
<keyword evidence="4" id="KW-1185">Reference proteome</keyword>
<feature type="domain" description="HTH cro/C1-type" evidence="1">
    <location>
        <begin position="67"/>
        <end position="122"/>
    </location>
</feature>
<organism evidence="3">
    <name type="scientific">Limosilactobacillus allomucosae</name>
    <dbReference type="NCBI Taxonomy" id="3142938"/>
    <lineage>
        <taxon>Bacteria</taxon>
        <taxon>Bacillati</taxon>
        <taxon>Bacillota</taxon>
        <taxon>Bacilli</taxon>
        <taxon>Lactobacillales</taxon>
        <taxon>Lactobacillaceae</taxon>
        <taxon>Limosilactobacillus</taxon>
    </lineage>
</organism>
<dbReference type="EMBL" id="CP154878">
    <property type="protein sequence ID" value="XBG96468.1"/>
    <property type="molecule type" value="Genomic_DNA"/>
</dbReference>
<name>A0AAU7C5Q9_9LACO</name>
<evidence type="ECO:0000259" key="1">
    <source>
        <dbReference type="PROSITE" id="PS50943"/>
    </source>
</evidence>
<evidence type="ECO:0000313" key="2">
    <source>
        <dbReference type="EMBL" id="MEO5285969.1"/>
    </source>
</evidence>
<dbReference type="PROSITE" id="PS50943">
    <property type="entry name" value="HTH_CROC1"/>
    <property type="match status" value="1"/>
</dbReference>
<dbReference type="InterPro" id="IPR001387">
    <property type="entry name" value="Cro/C1-type_HTH"/>
</dbReference>
<evidence type="ECO:0000313" key="3">
    <source>
        <dbReference type="EMBL" id="XBG96468.1"/>
    </source>
</evidence>
<gene>
    <name evidence="2" type="ORF">AAVZ08_05050</name>
    <name evidence="3" type="ORF">ABC765_05110</name>
</gene>
<dbReference type="SMART" id="SM00530">
    <property type="entry name" value="HTH_XRE"/>
    <property type="match status" value="1"/>
</dbReference>
<dbReference type="GO" id="GO:0003677">
    <property type="term" value="F:DNA binding"/>
    <property type="evidence" value="ECO:0007669"/>
    <property type="project" value="InterPro"/>
</dbReference>
<dbReference type="Proteomes" id="UP001456307">
    <property type="component" value="Unassembled WGS sequence"/>
</dbReference>
<accession>A0AAU7C5Q9</accession>
<reference evidence="3" key="1">
    <citation type="submission" date="2024-04" db="EMBL/GenBank/DDBJ databases">
        <title>Limosilactobacillus allomucosae sp. nov., a novel species isolated from wild boar faecal samples as a potential probiotics for domestic pigs.</title>
        <authorList>
            <person name="Chen B."/>
        </authorList>
    </citation>
    <scope>NUCLEOTIDE SEQUENCE</scope>
    <source>
        <strain evidence="3">WILCCON 0051</strain>
    </source>
</reference>
<dbReference type="EMBL" id="JBCNVT010000001">
    <property type="protein sequence ID" value="MEO5285969.1"/>
    <property type="molecule type" value="Genomic_DNA"/>
</dbReference>
<evidence type="ECO:0000313" key="4">
    <source>
        <dbReference type="Proteomes" id="UP001456307"/>
    </source>
</evidence>
<proteinExistence type="predicted"/>
<sequence>MNVTKIIEIAIALVALVLYLLMVSKAAKLGAALGKDQAIKDYFLDTPRKSQSPYKLGTGGLTMWEVIEVYLLEQNMKPIELAEKAGISTGTLSDLKSGRLKNPSFKLLEKIADVLNIDMNEFRGLS</sequence>
<dbReference type="Gene3D" id="1.10.260.40">
    <property type="entry name" value="lambda repressor-like DNA-binding domains"/>
    <property type="match status" value="1"/>
</dbReference>
<dbReference type="RefSeq" id="WP_347963571.1">
    <property type="nucleotide sequence ID" value="NZ_CP154878.1"/>
</dbReference>
<dbReference type="InterPro" id="IPR010982">
    <property type="entry name" value="Lambda_DNA-bd_dom_sf"/>
</dbReference>
<dbReference type="AlphaFoldDB" id="A0AAU7C5Q9"/>
<dbReference type="SUPFAM" id="SSF47413">
    <property type="entry name" value="lambda repressor-like DNA-binding domains"/>
    <property type="match status" value="1"/>
</dbReference>